<sequence length="103" mass="11328">MLRVDPTSKKVLVPKRLQQRLVRSYHDLLLHPGAATMAHTKSSRCKNTGRSPSTKAVTWRRCTSVVCGLARASVEETVSSRSDVLLSETSSTAACLTFTRLQV</sequence>
<accession>A0A6A3GU71</accession>
<proteinExistence type="predicted"/>
<evidence type="ECO:0000313" key="2">
    <source>
        <dbReference type="Proteomes" id="UP000435112"/>
    </source>
</evidence>
<name>A0A6A3GU71_9STRA</name>
<protein>
    <submittedName>
        <fullName evidence="1">Uncharacterized protein</fullName>
    </submittedName>
</protein>
<organism evidence="1 2">
    <name type="scientific">Phytophthora rubi</name>
    <dbReference type="NCBI Taxonomy" id="129364"/>
    <lineage>
        <taxon>Eukaryota</taxon>
        <taxon>Sar</taxon>
        <taxon>Stramenopiles</taxon>
        <taxon>Oomycota</taxon>
        <taxon>Peronosporomycetes</taxon>
        <taxon>Peronosporales</taxon>
        <taxon>Peronosporaceae</taxon>
        <taxon>Phytophthora</taxon>
    </lineage>
</organism>
<dbReference type="EMBL" id="QXFU01006639">
    <property type="protein sequence ID" value="KAE8960474.1"/>
    <property type="molecule type" value="Genomic_DNA"/>
</dbReference>
<reference evidence="1 2" key="1">
    <citation type="submission" date="2018-09" db="EMBL/GenBank/DDBJ databases">
        <title>Genomic investigation of the strawberry pathogen Phytophthora fragariae indicates pathogenicity is determined by transcriptional variation in three key races.</title>
        <authorList>
            <person name="Adams T.M."/>
            <person name="Armitage A.D."/>
            <person name="Sobczyk M.K."/>
            <person name="Bates H.J."/>
            <person name="Dunwell J.M."/>
            <person name="Nellist C.F."/>
            <person name="Harrison R.J."/>
        </authorList>
    </citation>
    <scope>NUCLEOTIDE SEQUENCE [LARGE SCALE GENOMIC DNA]</scope>
    <source>
        <strain evidence="1 2">SCRP324</strain>
    </source>
</reference>
<comment type="caution">
    <text evidence="1">The sequence shown here is derived from an EMBL/GenBank/DDBJ whole genome shotgun (WGS) entry which is preliminary data.</text>
</comment>
<dbReference type="Proteomes" id="UP000435112">
    <property type="component" value="Unassembled WGS sequence"/>
</dbReference>
<evidence type="ECO:0000313" key="1">
    <source>
        <dbReference type="EMBL" id="KAE8960474.1"/>
    </source>
</evidence>
<gene>
    <name evidence="1" type="ORF">PR002_g30202</name>
</gene>
<dbReference type="AlphaFoldDB" id="A0A6A3GU71"/>